<comment type="caution">
    <text evidence="1">The sequence shown here is derived from an EMBL/GenBank/DDBJ whole genome shotgun (WGS) entry which is preliminary data.</text>
</comment>
<keyword evidence="2" id="KW-1185">Reference proteome</keyword>
<dbReference type="InterPro" id="IPR050967">
    <property type="entry name" value="Thiamine_Salvage_TenA"/>
</dbReference>
<gene>
    <name evidence="1" type="ORF">ACJMK2_003221</name>
</gene>
<dbReference type="Gene3D" id="1.20.910.10">
    <property type="entry name" value="Heme oxygenase-like"/>
    <property type="match status" value="1"/>
</dbReference>
<dbReference type="SUPFAM" id="SSF48613">
    <property type="entry name" value="Heme oxygenase-like"/>
    <property type="match status" value="1"/>
</dbReference>
<dbReference type="InterPro" id="IPR016084">
    <property type="entry name" value="Haem_Oase-like_multi-hlx"/>
</dbReference>
<dbReference type="PANTHER" id="PTHR43198:SF2">
    <property type="entry name" value="SI:CH1073-67J19.1-RELATED"/>
    <property type="match status" value="1"/>
</dbReference>
<dbReference type="EMBL" id="JBJQND010000001">
    <property type="protein sequence ID" value="KAL3890952.1"/>
    <property type="molecule type" value="Genomic_DNA"/>
</dbReference>
<evidence type="ECO:0000313" key="2">
    <source>
        <dbReference type="Proteomes" id="UP001634394"/>
    </source>
</evidence>
<evidence type="ECO:0000313" key="1">
    <source>
        <dbReference type="EMBL" id="KAL3890952.1"/>
    </source>
</evidence>
<reference evidence="1 2" key="1">
    <citation type="submission" date="2024-11" db="EMBL/GenBank/DDBJ databases">
        <title>Chromosome-level genome assembly of the freshwater bivalve Anodonta woodiana.</title>
        <authorList>
            <person name="Chen X."/>
        </authorList>
    </citation>
    <scope>NUCLEOTIDE SEQUENCE [LARGE SCALE GENOMIC DNA]</scope>
    <source>
        <strain evidence="1">MN2024</strain>
        <tissue evidence="1">Gills</tissue>
    </source>
</reference>
<organism evidence="1 2">
    <name type="scientific">Sinanodonta woodiana</name>
    <name type="common">Chinese pond mussel</name>
    <name type="synonym">Anodonta woodiana</name>
    <dbReference type="NCBI Taxonomy" id="1069815"/>
    <lineage>
        <taxon>Eukaryota</taxon>
        <taxon>Metazoa</taxon>
        <taxon>Spiralia</taxon>
        <taxon>Lophotrochozoa</taxon>
        <taxon>Mollusca</taxon>
        <taxon>Bivalvia</taxon>
        <taxon>Autobranchia</taxon>
        <taxon>Heteroconchia</taxon>
        <taxon>Palaeoheterodonta</taxon>
        <taxon>Unionida</taxon>
        <taxon>Unionoidea</taxon>
        <taxon>Unionidae</taxon>
        <taxon>Unioninae</taxon>
        <taxon>Sinanodonta</taxon>
    </lineage>
</organism>
<accession>A0ABD3XY94</accession>
<proteinExistence type="predicted"/>
<protein>
    <recommendedName>
        <fullName evidence="3">Thiaminase-2/PQQC domain-containing protein</fullName>
    </recommendedName>
</protein>
<evidence type="ECO:0008006" key="3">
    <source>
        <dbReference type="Google" id="ProtNLM"/>
    </source>
</evidence>
<dbReference type="Proteomes" id="UP001634394">
    <property type="component" value="Unassembled WGS sequence"/>
</dbReference>
<sequence>MSARKSPRHVGLLSHMLAESAVFRDLADRASTLRVQAEVEPLSEYLWLSTKSQQNAALNSKFIQGLKYGNLDPVDFGAYMVQDSVFCYYSKESIDVAYAKATDPNLKNFLEHKSESYKTYYEGLFKTWCIRDPNGIDLNKACADYAALENNVSKTMVSLYLVVALIPCLKLWPWLGQEIYKIPHHFGVYESWVQANLDPTYDGYKKLEQIIDDAFLVGEIDKEQALFVYQGCMSGEANFFSSV</sequence>
<dbReference type="CDD" id="cd19359">
    <property type="entry name" value="TenA_C_Bt3146-like"/>
    <property type="match status" value="1"/>
</dbReference>
<dbReference type="AlphaFoldDB" id="A0ABD3XY94"/>
<dbReference type="PANTHER" id="PTHR43198">
    <property type="entry name" value="BIFUNCTIONAL TH2 PROTEIN"/>
    <property type="match status" value="1"/>
</dbReference>
<name>A0ABD3XY94_SINWO</name>